<reference evidence="2 4" key="2">
    <citation type="submission" date="2018-08" db="EMBL/GenBank/DDBJ databases">
        <title>Bacillus clarus sp. nov. strain PS00077A.</title>
        <authorList>
            <person name="Mendez Acevedo M."/>
            <person name="Carroll L."/>
            <person name="Mukherjee M."/>
            <person name="Wiedmann M."/>
            <person name="Kovac J."/>
        </authorList>
    </citation>
    <scope>NUCLEOTIDE SEQUENCE [LARGE SCALE GENOMIC DNA]</scope>
    <source>
        <strain evidence="2 4">PS00077A</strain>
    </source>
</reference>
<dbReference type="Proteomes" id="UP000029389">
    <property type="component" value="Unassembled WGS sequence"/>
</dbReference>
<comment type="caution">
    <text evidence="1">The sequence shown here is derived from an EMBL/GenBank/DDBJ whole genome shotgun (WGS) entry which is preliminary data.</text>
</comment>
<gene>
    <name evidence="2" type="ORF">D0U04_07260</name>
    <name evidence="1" type="ORF">DJ93_4788</name>
</gene>
<organism evidence="1 3">
    <name type="scientific">Bacillus clarus</name>
    <dbReference type="NCBI Taxonomy" id="2338372"/>
    <lineage>
        <taxon>Bacteria</taxon>
        <taxon>Bacillati</taxon>
        <taxon>Bacillota</taxon>
        <taxon>Bacilli</taxon>
        <taxon>Bacillales</taxon>
        <taxon>Bacillaceae</taxon>
        <taxon>Bacillus</taxon>
        <taxon>Bacillus cereus group</taxon>
    </lineage>
</organism>
<protein>
    <recommendedName>
        <fullName evidence="5">Group-specific protein</fullName>
    </recommendedName>
</protein>
<evidence type="ECO:0008006" key="5">
    <source>
        <dbReference type="Google" id="ProtNLM"/>
    </source>
</evidence>
<dbReference type="PATRIC" id="fig|1405.8.peg.4932"/>
<dbReference type="EMBL" id="QVOD01000006">
    <property type="protein sequence ID" value="RFT67569.1"/>
    <property type="molecule type" value="Genomic_DNA"/>
</dbReference>
<dbReference type="Proteomes" id="UP000264294">
    <property type="component" value="Unassembled WGS sequence"/>
</dbReference>
<reference evidence="1 3" key="1">
    <citation type="submission" date="2014-04" db="EMBL/GenBank/DDBJ databases">
        <authorList>
            <person name="Bishop-Lilly K.A."/>
            <person name="Broomall S.M."/>
            <person name="Chain P.S."/>
            <person name="Chertkov O."/>
            <person name="Coyne S.R."/>
            <person name="Daligault H.E."/>
            <person name="Davenport K.W."/>
            <person name="Erkkila T."/>
            <person name="Frey K.G."/>
            <person name="Gibbons H.S."/>
            <person name="Gu W."/>
            <person name="Jaissle J."/>
            <person name="Johnson S.L."/>
            <person name="Koroleva G.I."/>
            <person name="Ladner J.T."/>
            <person name="Lo C.-C."/>
            <person name="Minogue T.D."/>
            <person name="Munk C."/>
            <person name="Palacios G.F."/>
            <person name="Redden C.L."/>
            <person name="Rosenzweig C.N."/>
            <person name="Scholz M.B."/>
            <person name="Teshima H."/>
            <person name="Xu Y."/>
        </authorList>
    </citation>
    <scope>NUCLEOTIDE SEQUENCE [LARGE SCALE GENOMIC DNA]</scope>
    <source>
        <strain evidence="1 3">BHP</strain>
    </source>
</reference>
<keyword evidence="4" id="KW-1185">Reference proteome</keyword>
<evidence type="ECO:0000313" key="4">
    <source>
        <dbReference type="Proteomes" id="UP000264294"/>
    </source>
</evidence>
<sequence length="112" mass="12762">MNNVIKEVELTDTKSSNLVAFIHANNVTLVEEAFCPNKINLNFNEIAILSAIKTAHITKVLIREELEAIFHETGVLLVKQEGTTNNSESITIHFDQFRRLQNEIENLRKSIE</sequence>
<name>A0A090YUW6_9BACI</name>
<dbReference type="RefSeq" id="WP_042983622.1">
    <property type="nucleotide sequence ID" value="NZ_JMQC01000008.1"/>
</dbReference>
<dbReference type="EMBL" id="JMQC01000008">
    <property type="protein sequence ID" value="KFN02195.1"/>
    <property type="molecule type" value="Genomic_DNA"/>
</dbReference>
<evidence type="ECO:0000313" key="3">
    <source>
        <dbReference type="Proteomes" id="UP000029389"/>
    </source>
</evidence>
<evidence type="ECO:0000313" key="1">
    <source>
        <dbReference type="EMBL" id="KFN02195.1"/>
    </source>
</evidence>
<proteinExistence type="predicted"/>
<evidence type="ECO:0000313" key="2">
    <source>
        <dbReference type="EMBL" id="RFT67569.1"/>
    </source>
</evidence>
<accession>A0A090YUW6</accession>
<dbReference type="AlphaFoldDB" id="A0A090YUW6"/>